<evidence type="ECO:0000313" key="1">
    <source>
        <dbReference type="EMBL" id="SFB07884.1"/>
    </source>
</evidence>
<dbReference type="Proteomes" id="UP000243799">
    <property type="component" value="Unassembled WGS sequence"/>
</dbReference>
<evidence type="ECO:0000313" key="2">
    <source>
        <dbReference type="Proteomes" id="UP000243799"/>
    </source>
</evidence>
<dbReference type="SUPFAM" id="SSF48208">
    <property type="entry name" value="Six-hairpin glycosidases"/>
    <property type="match status" value="1"/>
</dbReference>
<dbReference type="Pfam" id="PF03663">
    <property type="entry name" value="Glyco_hydro_76"/>
    <property type="match status" value="1"/>
</dbReference>
<dbReference type="GO" id="GO:0005975">
    <property type="term" value="P:carbohydrate metabolic process"/>
    <property type="evidence" value="ECO:0007669"/>
    <property type="project" value="InterPro"/>
</dbReference>
<gene>
    <name evidence="1" type="ORF">SAMN05216266_104213</name>
</gene>
<proteinExistence type="predicted"/>
<protein>
    <submittedName>
        <fullName evidence="1">Glycosyl hydrolase family 76</fullName>
    </submittedName>
</protein>
<dbReference type="Gene3D" id="1.50.10.20">
    <property type="match status" value="1"/>
</dbReference>
<dbReference type="InterPro" id="IPR005198">
    <property type="entry name" value="Glyco_hydro_76"/>
</dbReference>
<dbReference type="PANTHER" id="PTHR47791">
    <property type="entry name" value="MEIOTICALLY UP-REGULATED GENE 191 PROTEIN"/>
    <property type="match status" value="1"/>
</dbReference>
<dbReference type="PROSITE" id="PS51318">
    <property type="entry name" value="TAT"/>
    <property type="match status" value="1"/>
</dbReference>
<organism evidence="1 2">
    <name type="scientific">Amycolatopsis marina</name>
    <dbReference type="NCBI Taxonomy" id="490629"/>
    <lineage>
        <taxon>Bacteria</taxon>
        <taxon>Bacillati</taxon>
        <taxon>Actinomycetota</taxon>
        <taxon>Actinomycetes</taxon>
        <taxon>Pseudonocardiales</taxon>
        <taxon>Pseudonocardiaceae</taxon>
        <taxon>Amycolatopsis</taxon>
    </lineage>
</organism>
<dbReference type="InterPro" id="IPR006311">
    <property type="entry name" value="TAT_signal"/>
</dbReference>
<name>A0A1I0Y3X8_9PSEU</name>
<dbReference type="PANTHER" id="PTHR47791:SF4">
    <property type="entry name" value="(PUTATIVE SECRETED PROTEIN)-RELATED"/>
    <property type="match status" value="1"/>
</dbReference>
<accession>A0A1I0Y3X8</accession>
<dbReference type="AlphaFoldDB" id="A0A1I0Y3X8"/>
<keyword evidence="1" id="KW-0378">Hydrolase</keyword>
<dbReference type="InterPro" id="IPR053169">
    <property type="entry name" value="MUG_Protein"/>
</dbReference>
<dbReference type="EMBL" id="FOKG01000004">
    <property type="protein sequence ID" value="SFB07884.1"/>
    <property type="molecule type" value="Genomic_DNA"/>
</dbReference>
<dbReference type="STRING" id="490629.SAMN05216266_104213"/>
<dbReference type="InterPro" id="IPR008928">
    <property type="entry name" value="6-hairpin_glycosidase_sf"/>
</dbReference>
<keyword evidence="2" id="KW-1185">Reference proteome</keyword>
<dbReference type="GO" id="GO:0016787">
    <property type="term" value="F:hydrolase activity"/>
    <property type="evidence" value="ECO:0007669"/>
    <property type="project" value="UniProtKB-KW"/>
</dbReference>
<sequence length="426" mass="47867">MSTWDQDLADLLSGKAQSLIRLHWEDIVDHIRRDISRRALIAGGAAVTAGLVAAPSALASDGTGGSGGAGRGLYARRAQETYMALQRHFYDPERSLYLEEYPRTGGNPWSYVWPFSQAMIATQVLAGLPAVGHRYAGDVADRYRALELYWNDTTEPPGYDSYLRPPLGQGGDKFYDDNEWNALGLIQRHYMTEGGDQAALDRAAEIFDLVVFGWDTDPDHPCPGGVFWTQADWSTDRNTVSNGPGAEVGLHLYLITGDEYYLDWALRMYEWVRGCLLAPNGLYWDNIRLDGSIWEAQFSYNQGVMIGAGVLLYRATGEVRYLEQARSTASTALAYYAENERYFAQPARFHAIFFSNLLQLDVIAHDPAYRAAMHWYAAESRARFRSTETGLYRFTGAEPVQLLEQAGMVRIEGMLGWSRRDYPKLT</sequence>
<reference evidence="2" key="1">
    <citation type="submission" date="2016-10" db="EMBL/GenBank/DDBJ databases">
        <authorList>
            <person name="Varghese N."/>
            <person name="Submissions S."/>
        </authorList>
    </citation>
    <scope>NUCLEOTIDE SEQUENCE [LARGE SCALE GENOMIC DNA]</scope>
    <source>
        <strain evidence="2">CGMCC 4.3568</strain>
    </source>
</reference>